<dbReference type="EMBL" id="KQ965748">
    <property type="protein sequence ID" value="KXS17192.1"/>
    <property type="molecule type" value="Genomic_DNA"/>
</dbReference>
<feature type="repeat" description="ANK" evidence="3">
    <location>
        <begin position="269"/>
        <end position="301"/>
    </location>
</feature>
<dbReference type="GO" id="GO:0004842">
    <property type="term" value="F:ubiquitin-protein transferase activity"/>
    <property type="evidence" value="ECO:0007669"/>
    <property type="project" value="TreeGrafter"/>
</dbReference>
<accession>A0A139AK76</accession>
<gene>
    <name evidence="4" type="ORF">M427DRAFT_144440</name>
</gene>
<evidence type="ECO:0000256" key="3">
    <source>
        <dbReference type="PROSITE-ProRule" id="PRU00023"/>
    </source>
</evidence>
<reference evidence="4 5" key="1">
    <citation type="journal article" date="2015" name="Genome Biol. Evol.">
        <title>Phylogenomic analyses indicate that early fungi evolved digesting cell walls of algal ancestors of land plants.</title>
        <authorList>
            <person name="Chang Y."/>
            <person name="Wang S."/>
            <person name="Sekimoto S."/>
            <person name="Aerts A.L."/>
            <person name="Choi C."/>
            <person name="Clum A."/>
            <person name="LaButti K.M."/>
            <person name="Lindquist E.A."/>
            <person name="Yee Ngan C."/>
            <person name="Ohm R.A."/>
            <person name="Salamov A.A."/>
            <person name="Grigoriev I.V."/>
            <person name="Spatafora J.W."/>
            <person name="Berbee M.L."/>
        </authorList>
    </citation>
    <scope>NUCLEOTIDE SEQUENCE [LARGE SCALE GENOMIC DNA]</scope>
    <source>
        <strain evidence="4 5">JEL478</strain>
    </source>
</reference>
<name>A0A139AK76_GONPJ</name>
<dbReference type="SMART" id="SM00248">
    <property type="entry name" value="ANK"/>
    <property type="match status" value="4"/>
</dbReference>
<dbReference type="OrthoDB" id="20052at2759"/>
<dbReference type="Pfam" id="PF12796">
    <property type="entry name" value="Ank_2"/>
    <property type="match status" value="1"/>
</dbReference>
<evidence type="ECO:0000313" key="5">
    <source>
        <dbReference type="Proteomes" id="UP000070544"/>
    </source>
</evidence>
<sequence length="446" mass="49695">MAKTGYVIRSRHKLAARCRSRYRASPYSESSDSSEASDSAPSDNSPIAPFPLLQLTPEIILRIATYWPRCRFGSVQRAFEEKILRATHGGFALLSSSLQKGQSMPQKSMTSMPMVTVIEAASMDDKWDILPLLLSVGAKPTERCLRLAIESQETSYVKAILDHMPQDVLKTWSEERSLNPDHTDHFFLIACQKDNLEIVELLLKCGVPADAGPAFDYQPRNGRAFTGLRNLCIRGLMIASREGDRPLVLLLLEHGADINGHNAIARPVYALSPILWAAEYGHKSIVQYLLDNGADVNLVGAGSALHHACLGETIDIIRLLIKKGADVDKGPKLTRLTPLHQAWFLLDRGADLSMVDNENRSALQFLDTLGGRERRVMVRELQERGVFEERRSLHTSTMQTVDAFHSLRANLADVCKYSPDFNRLSQLLGQFQGEVDESIFRNEDAG</sequence>
<dbReference type="Proteomes" id="UP000070544">
    <property type="component" value="Unassembled WGS sequence"/>
</dbReference>
<dbReference type="STRING" id="1344416.A0A139AK76"/>
<evidence type="ECO:0000256" key="2">
    <source>
        <dbReference type="ARBA" id="ARBA00023043"/>
    </source>
</evidence>
<keyword evidence="5" id="KW-1185">Reference proteome</keyword>
<dbReference type="PROSITE" id="PS50297">
    <property type="entry name" value="ANK_REP_REGION"/>
    <property type="match status" value="3"/>
</dbReference>
<feature type="repeat" description="ANK" evidence="3">
    <location>
        <begin position="236"/>
        <end position="263"/>
    </location>
</feature>
<dbReference type="Gene3D" id="1.25.40.20">
    <property type="entry name" value="Ankyrin repeat-containing domain"/>
    <property type="match status" value="1"/>
</dbReference>
<dbReference type="GO" id="GO:0085020">
    <property type="term" value="P:protein K6-linked ubiquitination"/>
    <property type="evidence" value="ECO:0007669"/>
    <property type="project" value="TreeGrafter"/>
</dbReference>
<evidence type="ECO:0000256" key="1">
    <source>
        <dbReference type="ARBA" id="ARBA00022737"/>
    </source>
</evidence>
<organism evidence="4 5">
    <name type="scientific">Gonapodya prolifera (strain JEL478)</name>
    <name type="common">Monoblepharis prolifera</name>
    <dbReference type="NCBI Taxonomy" id="1344416"/>
    <lineage>
        <taxon>Eukaryota</taxon>
        <taxon>Fungi</taxon>
        <taxon>Fungi incertae sedis</taxon>
        <taxon>Chytridiomycota</taxon>
        <taxon>Chytridiomycota incertae sedis</taxon>
        <taxon>Monoblepharidomycetes</taxon>
        <taxon>Monoblepharidales</taxon>
        <taxon>Gonapodyaceae</taxon>
        <taxon>Gonapodya</taxon>
    </lineage>
</organism>
<keyword evidence="2 3" id="KW-0040">ANK repeat</keyword>
<dbReference type="InterPro" id="IPR002110">
    <property type="entry name" value="Ankyrin_rpt"/>
</dbReference>
<dbReference type="SUPFAM" id="SSF48403">
    <property type="entry name" value="Ankyrin repeat"/>
    <property type="match status" value="1"/>
</dbReference>
<dbReference type="PANTHER" id="PTHR24171">
    <property type="entry name" value="ANKYRIN REPEAT DOMAIN-CONTAINING PROTEIN 39-RELATED"/>
    <property type="match status" value="1"/>
</dbReference>
<dbReference type="PANTHER" id="PTHR24171:SF8">
    <property type="entry name" value="BRCA1-ASSOCIATED RING DOMAIN PROTEIN 1"/>
    <property type="match status" value="1"/>
</dbReference>
<dbReference type="AlphaFoldDB" id="A0A139AK76"/>
<feature type="repeat" description="ANK" evidence="3">
    <location>
        <begin position="300"/>
        <end position="332"/>
    </location>
</feature>
<evidence type="ECO:0000313" key="4">
    <source>
        <dbReference type="EMBL" id="KXS17192.1"/>
    </source>
</evidence>
<keyword evidence="1" id="KW-0677">Repeat</keyword>
<dbReference type="PROSITE" id="PS50088">
    <property type="entry name" value="ANK_REPEAT"/>
    <property type="match status" value="3"/>
</dbReference>
<protein>
    <submittedName>
        <fullName evidence="4">Ankyrin</fullName>
    </submittedName>
</protein>
<proteinExistence type="predicted"/>
<dbReference type="InterPro" id="IPR036770">
    <property type="entry name" value="Ankyrin_rpt-contain_sf"/>
</dbReference>